<evidence type="ECO:0000256" key="1">
    <source>
        <dbReference type="SAM" id="MobiDB-lite"/>
    </source>
</evidence>
<dbReference type="Proteomes" id="UP000249516">
    <property type="component" value="Unassembled WGS sequence"/>
</dbReference>
<evidence type="ECO:0000313" key="2">
    <source>
        <dbReference type="EMBL" id="RKQ34181.1"/>
    </source>
</evidence>
<dbReference type="AlphaFoldDB" id="A0A495A3Y6"/>
<organism evidence="2 3">
    <name type="scientific">Kocuria tytonis</name>
    <dbReference type="NCBI Taxonomy" id="2054280"/>
    <lineage>
        <taxon>Bacteria</taxon>
        <taxon>Bacillati</taxon>
        <taxon>Actinomycetota</taxon>
        <taxon>Actinomycetes</taxon>
        <taxon>Micrococcales</taxon>
        <taxon>Micrococcaceae</taxon>
        <taxon>Kocuria</taxon>
    </lineage>
</organism>
<dbReference type="EMBL" id="PNJG02000003">
    <property type="protein sequence ID" value="RKQ34181.1"/>
    <property type="molecule type" value="Genomic_DNA"/>
</dbReference>
<evidence type="ECO:0000313" key="3">
    <source>
        <dbReference type="Proteomes" id="UP000249516"/>
    </source>
</evidence>
<dbReference type="RefSeq" id="WP_121031648.1">
    <property type="nucleotide sequence ID" value="NZ_PNJG02000003.1"/>
</dbReference>
<evidence type="ECO:0008006" key="4">
    <source>
        <dbReference type="Google" id="ProtNLM"/>
    </source>
</evidence>
<feature type="region of interest" description="Disordered" evidence="1">
    <location>
        <begin position="1"/>
        <end position="21"/>
    </location>
</feature>
<sequence length="104" mass="11221">MRPGRLPGTVAPRWRDSALENPEDPSQLLVLLPERLVVLAGVAPMLWHACRERAPLTARALSRLLVDECGENPDAERLTRESVAHLLSLGVLSPAPDATGTPEG</sequence>
<proteinExistence type="predicted"/>
<accession>A0A495A3Y6</accession>
<keyword evidence="3" id="KW-1185">Reference proteome</keyword>
<comment type="caution">
    <text evidence="2">The sequence shown here is derived from an EMBL/GenBank/DDBJ whole genome shotgun (WGS) entry which is preliminary data.</text>
</comment>
<gene>
    <name evidence="2" type="ORF">C1C97_010110</name>
</gene>
<reference evidence="2 3" key="1">
    <citation type="submission" date="2018-10" db="EMBL/GenBank/DDBJ databases">
        <title>Kocuria tytouropygialis sp. nov., isolated from the uropygial gland of an American barn owl (Tyto furcata).</title>
        <authorList>
            <person name="Braun M.S."/>
            <person name="Wang E."/>
            <person name="Zimmermann S."/>
            <person name="Wagner H."/>
            <person name="Wink M."/>
        </authorList>
    </citation>
    <scope>NUCLEOTIDE SEQUENCE [LARGE SCALE GENOMIC DNA]</scope>
    <source>
        <strain evidence="2 3">442</strain>
    </source>
</reference>
<protein>
    <recommendedName>
        <fullName evidence="4">PqqD family protein</fullName>
    </recommendedName>
</protein>
<name>A0A495A3Y6_9MICC</name>